<dbReference type="AlphaFoldDB" id="A0A0M0LRJ4"/>
<evidence type="ECO:0008006" key="5">
    <source>
        <dbReference type="Google" id="ProtNLM"/>
    </source>
</evidence>
<dbReference type="SUPFAM" id="SSF50729">
    <property type="entry name" value="PH domain-like"/>
    <property type="match status" value="1"/>
</dbReference>
<comment type="caution">
    <text evidence="3">The sequence shown here is derived from an EMBL/GenBank/DDBJ whole genome shotgun (WGS) entry which is preliminary data.</text>
</comment>
<evidence type="ECO:0000313" key="3">
    <source>
        <dbReference type="EMBL" id="KOO53680.1"/>
    </source>
</evidence>
<evidence type="ECO:0000313" key="4">
    <source>
        <dbReference type="Proteomes" id="UP000037460"/>
    </source>
</evidence>
<keyword evidence="4" id="KW-1185">Reference proteome</keyword>
<sequence length="544" mass="59010">MGGMGASMGGMGGGMGGGTWLFSGIAPPPATSPSVPRRISLDRPASSSSGTGGLDPNLESRADLIAPTKFGSEMVVSRSEEAHTITCVEQMAPAAQEAIRMLQKGCQALKFGRQGKPHSVLFRLSEDLQTLSWEKKGLQGLGKDMAMGFGKMMGGGFAKSADTARRVDLSTLVEVLQGPESNVIRRNRGEKPISSADAGGGTVEGDYSSYKEAKENLCLSLLFVSNEKDADRDSLDIQCESDEAFISWVVGFQALMALHEALSGGAEGLASVRVEREAARARALARSAPQLYQAMLEREEKQMQQMMREAEEEANRQYEASRARAEAADRQAFEARVRREAEDQANALLEAARKEAELAPLAGVFEGQRCVFEGQRYRMYYGGGSMPLGLPDPFSPGLSLAEAYEAARVAMMATLEAGKFPTAAEYAARDLHLYRLSDADLQAEYARYTALYLADETKSIVRGMAEMTVIKLGEMVDKPQAKRIQMMARQVEEARLANEARERELAEGAAAREKRAALDAMNRRAYDACVPVWKELKARAVAGV</sequence>
<evidence type="ECO:0000256" key="1">
    <source>
        <dbReference type="SAM" id="Coils"/>
    </source>
</evidence>
<protein>
    <recommendedName>
        <fullName evidence="5">PH domain-containing protein</fullName>
    </recommendedName>
</protein>
<organism evidence="3 4">
    <name type="scientific">Chrysochromulina tobinii</name>
    <dbReference type="NCBI Taxonomy" id="1460289"/>
    <lineage>
        <taxon>Eukaryota</taxon>
        <taxon>Haptista</taxon>
        <taxon>Haptophyta</taxon>
        <taxon>Prymnesiophyceae</taxon>
        <taxon>Prymnesiales</taxon>
        <taxon>Chrysochromulinaceae</taxon>
        <taxon>Chrysochromulina</taxon>
    </lineage>
</organism>
<feature type="coiled-coil region" evidence="1">
    <location>
        <begin position="293"/>
        <end position="358"/>
    </location>
</feature>
<dbReference type="EMBL" id="JWZX01000114">
    <property type="protein sequence ID" value="KOO53680.1"/>
    <property type="molecule type" value="Genomic_DNA"/>
</dbReference>
<dbReference type="Gene3D" id="2.30.29.30">
    <property type="entry name" value="Pleckstrin-homology domain (PH domain)/Phosphotyrosine-binding domain (PTB)"/>
    <property type="match status" value="1"/>
</dbReference>
<feature type="non-terminal residue" evidence="3">
    <location>
        <position position="544"/>
    </location>
</feature>
<dbReference type="Proteomes" id="UP000037460">
    <property type="component" value="Unassembled WGS sequence"/>
</dbReference>
<keyword evidence="1" id="KW-0175">Coiled coil</keyword>
<dbReference type="InterPro" id="IPR011993">
    <property type="entry name" value="PH-like_dom_sf"/>
</dbReference>
<name>A0A0M0LRJ4_9EUKA</name>
<proteinExistence type="predicted"/>
<accession>A0A0M0LRJ4</accession>
<feature type="region of interest" description="Disordered" evidence="2">
    <location>
        <begin position="23"/>
        <end position="60"/>
    </location>
</feature>
<gene>
    <name evidence="3" type="ORF">Ctob_012362</name>
</gene>
<reference evidence="4" key="1">
    <citation type="journal article" date="2015" name="PLoS Genet.">
        <title>Genome Sequence and Transcriptome Analyses of Chrysochromulina tobin: Metabolic Tools for Enhanced Algal Fitness in the Prominent Order Prymnesiales (Haptophyceae).</title>
        <authorList>
            <person name="Hovde B.T."/>
            <person name="Deodato C.R."/>
            <person name="Hunsperger H.M."/>
            <person name="Ryken S.A."/>
            <person name="Yost W."/>
            <person name="Jha R.K."/>
            <person name="Patterson J."/>
            <person name="Monnat R.J. Jr."/>
            <person name="Barlow S.B."/>
            <person name="Starkenburg S.R."/>
            <person name="Cattolico R.A."/>
        </authorList>
    </citation>
    <scope>NUCLEOTIDE SEQUENCE</scope>
    <source>
        <strain evidence="4">CCMP291</strain>
    </source>
</reference>
<evidence type="ECO:0000256" key="2">
    <source>
        <dbReference type="SAM" id="MobiDB-lite"/>
    </source>
</evidence>